<reference evidence="3" key="1">
    <citation type="journal article" date="2019" name="Int. J. Syst. Evol. Microbiol.">
        <title>The Global Catalogue of Microorganisms (GCM) 10K type strain sequencing project: providing services to taxonomists for standard genome sequencing and annotation.</title>
        <authorList>
            <consortium name="The Broad Institute Genomics Platform"/>
            <consortium name="The Broad Institute Genome Sequencing Center for Infectious Disease"/>
            <person name="Wu L."/>
            <person name="Ma J."/>
        </authorList>
    </citation>
    <scope>NUCLEOTIDE SEQUENCE [LARGE SCALE GENOMIC DNA]</scope>
    <source>
        <strain evidence="3">KCTC 52925</strain>
    </source>
</reference>
<dbReference type="InterPro" id="IPR025404">
    <property type="entry name" value="DUF4130"/>
</dbReference>
<name>A0ABW5X361_9FLAO</name>
<comment type="caution">
    <text evidence="2">The sequence shown here is derived from an EMBL/GenBank/DDBJ whole genome shotgun (WGS) entry which is preliminary data.</text>
</comment>
<feature type="domain" description="DUF4130" evidence="1">
    <location>
        <begin position="87"/>
        <end position="253"/>
    </location>
</feature>
<dbReference type="Pfam" id="PF13566">
    <property type="entry name" value="DUF4130"/>
    <property type="match status" value="1"/>
</dbReference>
<keyword evidence="3" id="KW-1185">Reference proteome</keyword>
<gene>
    <name evidence="2" type="ORF">ACFSYS_05995</name>
</gene>
<dbReference type="InterPro" id="IPR023875">
    <property type="entry name" value="DNA_repair_put"/>
</dbReference>
<proteinExistence type="predicted"/>
<evidence type="ECO:0000259" key="1">
    <source>
        <dbReference type="Pfam" id="PF13566"/>
    </source>
</evidence>
<dbReference type="EMBL" id="JBHUOJ010000010">
    <property type="protein sequence ID" value="MFD2832834.1"/>
    <property type="molecule type" value="Genomic_DNA"/>
</dbReference>
<evidence type="ECO:0000313" key="2">
    <source>
        <dbReference type="EMBL" id="MFD2832834.1"/>
    </source>
</evidence>
<protein>
    <submittedName>
        <fullName evidence="2">TIGR03915 family putative DNA repair protein</fullName>
    </submittedName>
</protein>
<accession>A0ABW5X361</accession>
<evidence type="ECO:0000313" key="3">
    <source>
        <dbReference type="Proteomes" id="UP001597438"/>
    </source>
</evidence>
<organism evidence="2 3">
    <name type="scientific">Christiangramia antarctica</name>
    <dbReference type="NCBI Taxonomy" id="2058158"/>
    <lineage>
        <taxon>Bacteria</taxon>
        <taxon>Pseudomonadati</taxon>
        <taxon>Bacteroidota</taxon>
        <taxon>Flavobacteriia</taxon>
        <taxon>Flavobacteriales</taxon>
        <taxon>Flavobacteriaceae</taxon>
        <taxon>Christiangramia</taxon>
    </lineage>
</organism>
<dbReference type="NCBIfam" id="TIGR03915">
    <property type="entry name" value="SAM_7_link_chp"/>
    <property type="match status" value="1"/>
</dbReference>
<dbReference type="Proteomes" id="UP001597438">
    <property type="component" value="Unassembled WGS sequence"/>
</dbReference>
<dbReference type="RefSeq" id="WP_251742150.1">
    <property type="nucleotide sequence ID" value="NZ_JBHUOJ010000010.1"/>
</dbReference>
<sequence>MNSVNFTYDGTFEGLLTCVFTAYEGKLQVSNIQVEEDVQNQLFSDIYNVITDVDKAKRVAKKLQLKTSPNGFKSMKWALLSEIKGIEMDVFEMIREVISNDAKVDTDYSHPSILKVTQMAKKISREKHRMEAFIRFRLTKDHIYFAVMEPDFNVLPVIIPHFTRRYADQKWIIYDLKRKIGAYYDLKKTEFIQLNLDPEIGISGASQRYFHKEESNFQILWQEYFTSTNIKSRINMRLHQQHVPKRYWKYLSEKSTFG</sequence>